<dbReference type="AlphaFoldDB" id="A0A0L8VB19"/>
<organism evidence="1 2">
    <name type="scientific">Sunxiuqinia dokdonensis</name>
    <dbReference type="NCBI Taxonomy" id="1409788"/>
    <lineage>
        <taxon>Bacteria</taxon>
        <taxon>Pseudomonadati</taxon>
        <taxon>Bacteroidota</taxon>
        <taxon>Bacteroidia</taxon>
        <taxon>Marinilabiliales</taxon>
        <taxon>Prolixibacteraceae</taxon>
        <taxon>Sunxiuqinia</taxon>
    </lineage>
</organism>
<gene>
    <name evidence="1" type="ORF">NC99_17730</name>
</gene>
<dbReference type="Proteomes" id="UP000036958">
    <property type="component" value="Unassembled WGS sequence"/>
</dbReference>
<proteinExistence type="predicted"/>
<protein>
    <submittedName>
        <fullName evidence="1">Uncharacterized protein</fullName>
    </submittedName>
</protein>
<name>A0A0L8VB19_9BACT</name>
<sequence length="40" mass="4850">MKISRQLSFRRISKRKSVASFYFYEFLNESQLSTFTSMSF</sequence>
<keyword evidence="2" id="KW-1185">Reference proteome</keyword>
<evidence type="ECO:0000313" key="2">
    <source>
        <dbReference type="Proteomes" id="UP000036958"/>
    </source>
</evidence>
<evidence type="ECO:0000313" key="1">
    <source>
        <dbReference type="EMBL" id="KOH45397.1"/>
    </source>
</evidence>
<accession>A0A0L8VB19</accession>
<comment type="caution">
    <text evidence="1">The sequence shown here is derived from an EMBL/GenBank/DDBJ whole genome shotgun (WGS) entry which is preliminary data.</text>
</comment>
<dbReference type="EMBL" id="LGIA01000142">
    <property type="protein sequence ID" value="KOH45397.1"/>
    <property type="molecule type" value="Genomic_DNA"/>
</dbReference>
<reference evidence="2" key="1">
    <citation type="submission" date="2015-07" db="EMBL/GenBank/DDBJ databases">
        <title>Genome sequencing of Sunxiuqinia dokdonensis strain SK.</title>
        <authorList>
            <person name="Ahn S."/>
            <person name="Kim B.-C."/>
        </authorList>
    </citation>
    <scope>NUCLEOTIDE SEQUENCE [LARGE SCALE GENOMIC DNA]</scope>
    <source>
        <strain evidence="2">SK</strain>
    </source>
</reference>